<dbReference type="InterPro" id="IPR045057">
    <property type="entry name" value="Gcn5-rel_NAT"/>
</dbReference>
<dbReference type="RefSeq" id="WP_249830185.1">
    <property type="nucleotide sequence ID" value="NZ_JAMGBE010000001.1"/>
</dbReference>
<protein>
    <submittedName>
        <fullName evidence="2">N-acetyltransferase</fullName>
    </submittedName>
</protein>
<accession>A0ABT0RYZ1</accession>
<dbReference type="PROSITE" id="PS51729">
    <property type="entry name" value="GNAT_YJDJ"/>
    <property type="match status" value="1"/>
</dbReference>
<feature type="domain" description="N-acetyltransferase" evidence="1">
    <location>
        <begin position="10"/>
        <end position="96"/>
    </location>
</feature>
<organism evidence="2 3">
    <name type="scientific">Sphingomonas hankyongi</name>
    <dbReference type="NCBI Taxonomy" id="2908209"/>
    <lineage>
        <taxon>Bacteria</taxon>
        <taxon>Pseudomonadati</taxon>
        <taxon>Pseudomonadota</taxon>
        <taxon>Alphaproteobacteria</taxon>
        <taxon>Sphingomonadales</taxon>
        <taxon>Sphingomonadaceae</taxon>
        <taxon>Sphingomonas</taxon>
    </lineage>
</organism>
<dbReference type="InterPro" id="IPR016181">
    <property type="entry name" value="Acyl_CoA_acyltransferase"/>
</dbReference>
<name>A0ABT0RYZ1_9SPHN</name>
<evidence type="ECO:0000313" key="2">
    <source>
        <dbReference type="EMBL" id="MCL6728681.1"/>
    </source>
</evidence>
<reference evidence="2" key="1">
    <citation type="submission" date="2022-05" db="EMBL/GenBank/DDBJ databases">
        <authorList>
            <person name="Jo J.-H."/>
            <person name="Im W.-T."/>
        </authorList>
    </citation>
    <scope>NUCLEOTIDE SEQUENCE</scope>
    <source>
        <strain evidence="2">SE220</strain>
    </source>
</reference>
<dbReference type="Gene3D" id="3.40.630.30">
    <property type="match status" value="1"/>
</dbReference>
<dbReference type="Proteomes" id="UP001165342">
    <property type="component" value="Unassembled WGS sequence"/>
</dbReference>
<keyword evidence="3" id="KW-1185">Reference proteome</keyword>
<dbReference type="InterPro" id="IPR031165">
    <property type="entry name" value="GNAT_YJDJ"/>
</dbReference>
<sequence>MANASDLPIRDNPEKHRYEADLGDGSAAIAEYALPAGKIMFTHTEVPPKREGKGIGSALIRYALAEARRRGLKVIPVCPFFAVYMQKHTEVQDLLDDSWRIRFGLAPAP</sequence>
<evidence type="ECO:0000259" key="1">
    <source>
        <dbReference type="PROSITE" id="PS51729"/>
    </source>
</evidence>
<dbReference type="CDD" id="cd04301">
    <property type="entry name" value="NAT_SF"/>
    <property type="match status" value="1"/>
</dbReference>
<gene>
    <name evidence="2" type="ORF">LZ538_01255</name>
</gene>
<dbReference type="SUPFAM" id="SSF55729">
    <property type="entry name" value="Acyl-CoA N-acyltransferases (Nat)"/>
    <property type="match status" value="1"/>
</dbReference>
<evidence type="ECO:0000313" key="3">
    <source>
        <dbReference type="Proteomes" id="UP001165342"/>
    </source>
</evidence>
<dbReference type="PANTHER" id="PTHR31435">
    <property type="entry name" value="PROTEIN NATD1"/>
    <property type="match status" value="1"/>
</dbReference>
<dbReference type="Pfam" id="PF14542">
    <property type="entry name" value="Acetyltransf_CG"/>
    <property type="match status" value="1"/>
</dbReference>
<dbReference type="PANTHER" id="PTHR31435:SF10">
    <property type="entry name" value="BSR4717 PROTEIN"/>
    <property type="match status" value="1"/>
</dbReference>
<comment type="caution">
    <text evidence="2">The sequence shown here is derived from an EMBL/GenBank/DDBJ whole genome shotgun (WGS) entry which is preliminary data.</text>
</comment>
<proteinExistence type="predicted"/>
<dbReference type="EMBL" id="JAMGBE010000001">
    <property type="protein sequence ID" value="MCL6728681.1"/>
    <property type="molecule type" value="Genomic_DNA"/>
</dbReference>